<protein>
    <submittedName>
        <fullName evidence="2">PepSY domain-containing protein</fullName>
    </submittedName>
</protein>
<keyword evidence="1" id="KW-0472">Membrane</keyword>
<feature type="transmembrane region" description="Helical" evidence="1">
    <location>
        <begin position="20"/>
        <end position="49"/>
    </location>
</feature>
<keyword evidence="3" id="KW-1185">Reference proteome</keyword>
<dbReference type="PANTHER" id="PTHR34219">
    <property type="entry name" value="IRON-REGULATED INNER MEMBRANE PROTEIN-RELATED"/>
    <property type="match status" value="1"/>
</dbReference>
<dbReference type="PANTHER" id="PTHR34219:SF3">
    <property type="entry name" value="BLL7967 PROTEIN"/>
    <property type="match status" value="1"/>
</dbReference>
<feature type="transmembrane region" description="Helical" evidence="1">
    <location>
        <begin position="156"/>
        <end position="176"/>
    </location>
</feature>
<gene>
    <name evidence="2" type="ORF">EI427_22805</name>
</gene>
<dbReference type="Pfam" id="PF03929">
    <property type="entry name" value="PepSY_TM"/>
    <property type="match status" value="1"/>
</dbReference>
<dbReference type="InterPro" id="IPR005625">
    <property type="entry name" value="PepSY-ass_TM"/>
</dbReference>
<feature type="transmembrane region" description="Helical" evidence="1">
    <location>
        <begin position="206"/>
        <end position="226"/>
    </location>
</feature>
<feature type="transmembrane region" description="Helical" evidence="1">
    <location>
        <begin position="371"/>
        <end position="393"/>
    </location>
</feature>
<evidence type="ECO:0000313" key="3">
    <source>
        <dbReference type="Proteomes" id="UP000267268"/>
    </source>
</evidence>
<keyword evidence="1" id="KW-1133">Transmembrane helix</keyword>
<dbReference type="KEGG" id="fll:EI427_22805"/>
<dbReference type="AlphaFoldDB" id="A0A3Q9FQZ9"/>
<evidence type="ECO:0000313" key="2">
    <source>
        <dbReference type="EMBL" id="AZQ65054.1"/>
    </source>
</evidence>
<sequence length="396" mass="44455">MRLKKSLLRKKRKNESIFKYIMSVSHLWLGLLSSVVVFVVCLSGATYSFKTQIQELLNYDVVFSRDSKGDDFVSINVLQNQFESEGLLITSITIPETTSRNILVTYKDQSDEDGHFYVDPENGKIIGASSRSAGDFFNLMKQIHKELLLGKVGKQIVGASILIFVVLLTSGLVLWFPKKTTQLKKGLTIKWSAKLPRVIYDLHNTLGFYTFILLLFISFTGLYVSYSWVKSGIIVSLGGVAVLSENSSEAAKAEMSNVFASFLDDVIDSQSDKQKVLKEISLDSLLSDVNLKLPYKAITILDFPTEEEAYYHITKINQENLLKAILPDDIEYTKDGEFKSLHKFTDQPLHKQFTAISLPLHTGEIMGLPGIILYFIATLIAASMPVTGILIWVRKL</sequence>
<organism evidence="2 3">
    <name type="scientific">Flammeovirga pectinis</name>
    <dbReference type="NCBI Taxonomy" id="2494373"/>
    <lineage>
        <taxon>Bacteria</taxon>
        <taxon>Pseudomonadati</taxon>
        <taxon>Bacteroidota</taxon>
        <taxon>Cytophagia</taxon>
        <taxon>Cytophagales</taxon>
        <taxon>Flammeovirgaceae</taxon>
        <taxon>Flammeovirga</taxon>
    </lineage>
</organism>
<dbReference type="OrthoDB" id="111691at2"/>
<reference evidence="2 3" key="1">
    <citation type="submission" date="2018-12" db="EMBL/GenBank/DDBJ databases">
        <title>Flammeovirga pectinis sp. nov., isolated from the gut of the Korean scallop, Patinopecten yessoensis.</title>
        <authorList>
            <person name="Bae J.-W."/>
            <person name="Jeong Y.-S."/>
            <person name="Kang W."/>
        </authorList>
    </citation>
    <scope>NUCLEOTIDE SEQUENCE [LARGE SCALE GENOMIC DNA]</scope>
    <source>
        <strain evidence="2 3">L12M1</strain>
    </source>
</reference>
<keyword evidence="1" id="KW-0812">Transmembrane</keyword>
<proteinExistence type="predicted"/>
<dbReference type="Proteomes" id="UP000267268">
    <property type="component" value="Chromosome 2"/>
</dbReference>
<accession>A0A3Q9FQZ9</accession>
<evidence type="ECO:0000256" key="1">
    <source>
        <dbReference type="SAM" id="Phobius"/>
    </source>
</evidence>
<name>A0A3Q9FQZ9_9BACT</name>
<dbReference type="EMBL" id="CP034563">
    <property type="protein sequence ID" value="AZQ65054.1"/>
    <property type="molecule type" value="Genomic_DNA"/>
</dbReference>